<organism evidence="3 4">
    <name type="scientific">Candidatus Portnoybacteria bacterium RBG_13_40_8</name>
    <dbReference type="NCBI Taxonomy" id="1801990"/>
    <lineage>
        <taxon>Bacteria</taxon>
        <taxon>Candidatus Portnoyibacteriota</taxon>
    </lineage>
</organism>
<comment type="caution">
    <text evidence="3">The sequence shown here is derived from an EMBL/GenBank/DDBJ whole genome shotgun (WGS) entry which is preliminary data.</text>
</comment>
<protein>
    <submittedName>
        <fullName evidence="3">Uncharacterized protein</fullName>
    </submittedName>
</protein>
<keyword evidence="2" id="KW-0812">Transmembrane</keyword>
<keyword evidence="2" id="KW-1133">Transmembrane helix</keyword>
<dbReference type="STRING" id="1801990.A2V69_01190"/>
<name>A0A1G2F3B5_9BACT</name>
<dbReference type="EMBL" id="MHMT01000017">
    <property type="protein sequence ID" value="OGZ32584.1"/>
    <property type="molecule type" value="Genomic_DNA"/>
</dbReference>
<evidence type="ECO:0000256" key="2">
    <source>
        <dbReference type="SAM" id="Phobius"/>
    </source>
</evidence>
<accession>A0A1G2F3B5</accession>
<dbReference type="Proteomes" id="UP000177810">
    <property type="component" value="Unassembled WGS sequence"/>
</dbReference>
<keyword evidence="2" id="KW-0472">Membrane</keyword>
<evidence type="ECO:0000313" key="3">
    <source>
        <dbReference type="EMBL" id="OGZ32584.1"/>
    </source>
</evidence>
<evidence type="ECO:0000256" key="1">
    <source>
        <dbReference type="SAM" id="MobiDB-lite"/>
    </source>
</evidence>
<proteinExistence type="predicted"/>
<reference evidence="3 4" key="1">
    <citation type="journal article" date="2016" name="Nat. Commun.">
        <title>Thousands of microbial genomes shed light on interconnected biogeochemical processes in an aquifer system.</title>
        <authorList>
            <person name="Anantharaman K."/>
            <person name="Brown C.T."/>
            <person name="Hug L.A."/>
            <person name="Sharon I."/>
            <person name="Castelle C.J."/>
            <person name="Probst A.J."/>
            <person name="Thomas B.C."/>
            <person name="Singh A."/>
            <person name="Wilkins M.J."/>
            <person name="Karaoz U."/>
            <person name="Brodie E.L."/>
            <person name="Williams K.H."/>
            <person name="Hubbard S.S."/>
            <person name="Banfield J.F."/>
        </authorList>
    </citation>
    <scope>NUCLEOTIDE SEQUENCE [LARGE SCALE GENOMIC DNA]</scope>
</reference>
<feature type="region of interest" description="Disordered" evidence="1">
    <location>
        <begin position="16"/>
        <end position="35"/>
    </location>
</feature>
<dbReference type="AlphaFoldDB" id="A0A1G2F3B5"/>
<sequence>MDIKIPMTRGIKNAKKSLPSNLIKSSEDDRPINTLPDYEIRTMKDDIAELGLKKLQREASGIPTPEEEIETLSKPAPAPGKELPKKIEGELMPQKEIPAPPKKSTLPGTEELVAPKEELFIPPRPGPEREKEEMPPLPQMEEMKVPPELSYEAPLPSPKKKILSLILIIVIATGLGIGGFFLIKAFSNKGEPTPPTPTPPITTPKLSPALISVNETKTISLAPDKSLFELLREEAITNQENKTFKRIGVLKNEKEFMSSVELLQNLEVAIPPFTLSYIKGNHNLLIYNQPNGKRLGLIAEIENPENFKEQLRIWEGTMLDDFKNFYPIQVPGPRASQTFLNDVYLNVAIRYVNLPKSDLTFNYTILNNLFIVGTSKETIYTIIEKLLGF</sequence>
<feature type="transmembrane region" description="Helical" evidence="2">
    <location>
        <begin position="162"/>
        <end position="183"/>
    </location>
</feature>
<feature type="region of interest" description="Disordered" evidence="1">
    <location>
        <begin position="57"/>
        <end position="84"/>
    </location>
</feature>
<evidence type="ECO:0000313" key="4">
    <source>
        <dbReference type="Proteomes" id="UP000177810"/>
    </source>
</evidence>
<gene>
    <name evidence="3" type="ORF">A2V69_01190</name>
</gene>